<keyword evidence="1" id="KW-0732">Signal</keyword>
<reference evidence="3" key="1">
    <citation type="journal article" date="2019" name="Int. J. Syst. Evol. Microbiol.">
        <title>The Global Catalogue of Microorganisms (GCM) 10K type strain sequencing project: providing services to taxonomists for standard genome sequencing and annotation.</title>
        <authorList>
            <consortium name="The Broad Institute Genomics Platform"/>
            <consortium name="The Broad Institute Genome Sequencing Center for Infectious Disease"/>
            <person name="Wu L."/>
            <person name="Ma J."/>
        </authorList>
    </citation>
    <scope>NUCLEOTIDE SEQUENCE [LARGE SCALE GENOMIC DNA]</scope>
    <source>
        <strain evidence="3">KCTC 52490</strain>
    </source>
</reference>
<name>A0ABW6AMI5_9BACT</name>
<dbReference type="InterPro" id="IPR032710">
    <property type="entry name" value="NTF2-like_dom_sf"/>
</dbReference>
<accession>A0ABW6AMI5</accession>
<proteinExistence type="predicted"/>
<dbReference type="EMBL" id="JBHUOM010000019">
    <property type="protein sequence ID" value="MFD2935752.1"/>
    <property type="molecule type" value="Genomic_DNA"/>
</dbReference>
<gene>
    <name evidence="2" type="ORF">ACFS25_18370</name>
</gene>
<evidence type="ECO:0000256" key="1">
    <source>
        <dbReference type="SAM" id="SignalP"/>
    </source>
</evidence>
<feature type="chain" id="PRO_5046441108" evidence="1">
    <location>
        <begin position="18"/>
        <end position="152"/>
    </location>
</feature>
<dbReference type="Proteomes" id="UP001597512">
    <property type="component" value="Unassembled WGS sequence"/>
</dbReference>
<organism evidence="2 3">
    <name type="scientific">Spirosoma flavum</name>
    <dbReference type="NCBI Taxonomy" id="2048557"/>
    <lineage>
        <taxon>Bacteria</taxon>
        <taxon>Pseudomonadati</taxon>
        <taxon>Bacteroidota</taxon>
        <taxon>Cytophagia</taxon>
        <taxon>Cytophagales</taxon>
        <taxon>Cytophagaceae</taxon>
        <taxon>Spirosoma</taxon>
    </lineage>
</organism>
<evidence type="ECO:0000313" key="3">
    <source>
        <dbReference type="Proteomes" id="UP001597512"/>
    </source>
</evidence>
<evidence type="ECO:0000313" key="2">
    <source>
        <dbReference type="EMBL" id="MFD2935752.1"/>
    </source>
</evidence>
<dbReference type="SUPFAM" id="SSF54427">
    <property type="entry name" value="NTF2-like"/>
    <property type="match status" value="1"/>
</dbReference>
<comment type="caution">
    <text evidence="2">The sequence shown here is derived from an EMBL/GenBank/DDBJ whole genome shotgun (WGS) entry which is preliminary data.</text>
</comment>
<protein>
    <submittedName>
        <fullName evidence="2">Nuclear transport factor 2 family protein</fullName>
    </submittedName>
</protein>
<feature type="signal peptide" evidence="1">
    <location>
        <begin position="1"/>
        <end position="17"/>
    </location>
</feature>
<dbReference type="Pfam" id="PF12893">
    <property type="entry name" value="Lumazine_bd_2"/>
    <property type="match status" value="1"/>
</dbReference>
<dbReference type="Gene3D" id="3.10.450.50">
    <property type="match status" value="1"/>
</dbReference>
<dbReference type="RefSeq" id="WP_381503937.1">
    <property type="nucleotide sequence ID" value="NZ_JBHUOM010000019.1"/>
</dbReference>
<sequence length="152" mass="16581">MKKLALLLSLITCPLLAQTTTAESGKEDVAVRASVNKLFDGMKKADSTMLKELFTPSARLQTVANKEGNVSIQEDAIGKFISSVGKAKAGALDERLSGMDIKIDGELATAWTPYSFYYDGQQRHCGVNAFTLVKIGGVWKIHTIIDTRRKCL</sequence>
<keyword evidence="3" id="KW-1185">Reference proteome</keyword>
<dbReference type="InterPro" id="IPR039437">
    <property type="entry name" value="FrzH/put_lumazine-bd"/>
</dbReference>